<gene>
    <name evidence="2" type="ORF">SAMN02745746_01459</name>
</gene>
<evidence type="ECO:0000313" key="3">
    <source>
        <dbReference type="Proteomes" id="UP000192920"/>
    </source>
</evidence>
<keyword evidence="3" id="KW-1185">Reference proteome</keyword>
<dbReference type="Proteomes" id="UP000192920">
    <property type="component" value="Unassembled WGS sequence"/>
</dbReference>
<feature type="region of interest" description="Disordered" evidence="1">
    <location>
        <begin position="266"/>
        <end position="286"/>
    </location>
</feature>
<dbReference type="EMBL" id="FXAG01000006">
    <property type="protein sequence ID" value="SMF13104.1"/>
    <property type="molecule type" value="Genomic_DNA"/>
</dbReference>
<dbReference type="AlphaFoldDB" id="A0A1Y6BID3"/>
<evidence type="ECO:0000256" key="1">
    <source>
        <dbReference type="SAM" id="MobiDB-lite"/>
    </source>
</evidence>
<feature type="compositionally biased region" description="Low complexity" evidence="1">
    <location>
        <begin position="270"/>
        <end position="286"/>
    </location>
</feature>
<evidence type="ECO:0000313" key="2">
    <source>
        <dbReference type="EMBL" id="SMF13104.1"/>
    </source>
</evidence>
<dbReference type="STRING" id="1123014.SAMN02745746_01459"/>
<proteinExistence type="predicted"/>
<organism evidence="2 3">
    <name type="scientific">Pseudogulbenkiania subflava DSM 22618</name>
    <dbReference type="NCBI Taxonomy" id="1123014"/>
    <lineage>
        <taxon>Bacteria</taxon>
        <taxon>Pseudomonadati</taxon>
        <taxon>Pseudomonadota</taxon>
        <taxon>Betaproteobacteria</taxon>
        <taxon>Neisseriales</taxon>
        <taxon>Chromobacteriaceae</taxon>
        <taxon>Pseudogulbenkiania</taxon>
    </lineage>
</organism>
<protein>
    <submittedName>
        <fullName evidence="2">Uncharacterized protein</fullName>
    </submittedName>
</protein>
<sequence>MPQLVGLAIFILGRMLIVLGRIVVQRLIPFIKDVFKWLAQYGLEVGKDLLLEAIRAVLDHTGGTIEALKKEIHLRSSMLPRSGSPAPTTGRQPQYRQYYQQPIPYRPAIVRVLLLADSRYVPGHKEKVAPKAGKPEVLRTLTDKLLEELFSKQKQLAATILFELADFYLEWKSPLKSELWYKAKAPFLAKEQFRPGRNGLSYKTPPGPGYLSADITIVEDRLKAPTLNNLFAIVEVKFANDSFGKEQEENYVGSFPKVPLALIRVPEDCQGSSKQPQKGSSSGRRK</sequence>
<reference evidence="3" key="1">
    <citation type="submission" date="2017-04" db="EMBL/GenBank/DDBJ databases">
        <authorList>
            <person name="Varghese N."/>
            <person name="Submissions S."/>
        </authorList>
    </citation>
    <scope>NUCLEOTIDE SEQUENCE [LARGE SCALE GENOMIC DNA]</scope>
    <source>
        <strain evidence="3">DSM 22618</strain>
    </source>
</reference>
<dbReference type="RefSeq" id="WP_085275768.1">
    <property type="nucleotide sequence ID" value="NZ_FXAG01000006.1"/>
</dbReference>
<accession>A0A1Y6BID3</accession>
<name>A0A1Y6BID3_9NEIS</name>